<dbReference type="EMBL" id="JACVVK020000071">
    <property type="protein sequence ID" value="KAK7495928.1"/>
    <property type="molecule type" value="Genomic_DNA"/>
</dbReference>
<organism evidence="1 2">
    <name type="scientific">Batillaria attramentaria</name>
    <dbReference type="NCBI Taxonomy" id="370345"/>
    <lineage>
        <taxon>Eukaryota</taxon>
        <taxon>Metazoa</taxon>
        <taxon>Spiralia</taxon>
        <taxon>Lophotrochozoa</taxon>
        <taxon>Mollusca</taxon>
        <taxon>Gastropoda</taxon>
        <taxon>Caenogastropoda</taxon>
        <taxon>Sorbeoconcha</taxon>
        <taxon>Cerithioidea</taxon>
        <taxon>Batillariidae</taxon>
        <taxon>Batillaria</taxon>
    </lineage>
</organism>
<reference evidence="1 2" key="1">
    <citation type="journal article" date="2023" name="Sci. Data">
        <title>Genome assembly of the Korean intertidal mud-creeper Batillaria attramentaria.</title>
        <authorList>
            <person name="Patra A.K."/>
            <person name="Ho P.T."/>
            <person name="Jun S."/>
            <person name="Lee S.J."/>
            <person name="Kim Y."/>
            <person name="Won Y.J."/>
        </authorList>
    </citation>
    <scope>NUCLEOTIDE SEQUENCE [LARGE SCALE GENOMIC DNA]</scope>
    <source>
        <strain evidence="1">Wonlab-2016</strain>
    </source>
</reference>
<gene>
    <name evidence="1" type="ORF">BaRGS_00012918</name>
</gene>
<evidence type="ECO:0008006" key="3">
    <source>
        <dbReference type="Google" id="ProtNLM"/>
    </source>
</evidence>
<keyword evidence="2" id="KW-1185">Reference proteome</keyword>
<comment type="caution">
    <text evidence="1">The sequence shown here is derived from an EMBL/GenBank/DDBJ whole genome shotgun (WGS) entry which is preliminary data.</text>
</comment>
<name>A0ABD0L9Q9_9CAEN</name>
<dbReference type="Proteomes" id="UP001519460">
    <property type="component" value="Unassembled WGS sequence"/>
</dbReference>
<evidence type="ECO:0000313" key="2">
    <source>
        <dbReference type="Proteomes" id="UP001519460"/>
    </source>
</evidence>
<accession>A0ABD0L9Q9</accession>
<evidence type="ECO:0000313" key="1">
    <source>
        <dbReference type="EMBL" id="KAK7495928.1"/>
    </source>
</evidence>
<dbReference type="AlphaFoldDB" id="A0ABD0L9Q9"/>
<protein>
    <recommendedName>
        <fullName evidence="3">Secreted protein</fullName>
    </recommendedName>
</protein>
<proteinExistence type="predicted"/>
<sequence>MSSRRKQGKARDVLRVQLLAQWLSWLACSRDAQIGQGQGSGCLALILSADSHLFSYVEILVCRKCPAVWLPGLFWIRTHFKQIQQTQNHLGVPNGCCKETEVRKGKRRQGSAREQEIKRRSVFL</sequence>
<dbReference type="PROSITE" id="PS51257">
    <property type="entry name" value="PROKAR_LIPOPROTEIN"/>
    <property type="match status" value="1"/>
</dbReference>